<name>A0ABW1NK22_9ACTN</name>
<dbReference type="PANTHER" id="PTHR38479">
    <property type="entry name" value="LMO0824 PROTEIN"/>
    <property type="match status" value="1"/>
</dbReference>
<reference evidence="2" key="1">
    <citation type="journal article" date="2019" name="Int. J. Syst. Evol. Microbiol.">
        <title>The Global Catalogue of Microorganisms (GCM) 10K type strain sequencing project: providing services to taxonomists for standard genome sequencing and annotation.</title>
        <authorList>
            <consortium name="The Broad Institute Genomics Platform"/>
            <consortium name="The Broad Institute Genome Sequencing Center for Infectious Disease"/>
            <person name="Wu L."/>
            <person name="Ma J."/>
        </authorList>
    </citation>
    <scope>NUCLEOTIDE SEQUENCE [LARGE SCALE GENOMIC DNA]</scope>
    <source>
        <strain evidence="2">JCM 30346</strain>
    </source>
</reference>
<keyword evidence="2" id="KW-1185">Reference proteome</keyword>
<gene>
    <name evidence="1" type="ORF">ACFP1K_20875</name>
</gene>
<evidence type="ECO:0000313" key="2">
    <source>
        <dbReference type="Proteomes" id="UP001596137"/>
    </source>
</evidence>
<organism evidence="1 2">
    <name type="scientific">Sphaerisporangium aureirubrum</name>
    <dbReference type="NCBI Taxonomy" id="1544736"/>
    <lineage>
        <taxon>Bacteria</taxon>
        <taxon>Bacillati</taxon>
        <taxon>Actinomycetota</taxon>
        <taxon>Actinomycetes</taxon>
        <taxon>Streptosporangiales</taxon>
        <taxon>Streptosporangiaceae</taxon>
        <taxon>Sphaerisporangium</taxon>
    </lineage>
</organism>
<protein>
    <submittedName>
        <fullName evidence="1">Winged helix DNA-binding domain-containing protein</fullName>
    </submittedName>
</protein>
<dbReference type="PANTHER" id="PTHR38479:SF2">
    <property type="entry name" value="WINGED HELIX DNA-BINDING DOMAIN-CONTAINING PROTEIN"/>
    <property type="match status" value="1"/>
</dbReference>
<dbReference type="Proteomes" id="UP001596137">
    <property type="component" value="Unassembled WGS sequence"/>
</dbReference>
<accession>A0ABW1NK22</accession>
<proteinExistence type="predicted"/>
<dbReference type="RefSeq" id="WP_380755831.1">
    <property type="nucleotide sequence ID" value="NZ_JBHSRF010000031.1"/>
</dbReference>
<dbReference type="EMBL" id="JBHSRF010000031">
    <property type="protein sequence ID" value="MFC6083635.1"/>
    <property type="molecule type" value="Genomic_DNA"/>
</dbReference>
<dbReference type="InterPro" id="IPR009351">
    <property type="entry name" value="AlkZ-like"/>
</dbReference>
<dbReference type="GO" id="GO:0003677">
    <property type="term" value="F:DNA binding"/>
    <property type="evidence" value="ECO:0007669"/>
    <property type="project" value="UniProtKB-KW"/>
</dbReference>
<dbReference type="Pfam" id="PF06224">
    <property type="entry name" value="AlkZ-like"/>
    <property type="match status" value="1"/>
</dbReference>
<evidence type="ECO:0000313" key="1">
    <source>
        <dbReference type="EMBL" id="MFC6083635.1"/>
    </source>
</evidence>
<comment type="caution">
    <text evidence="1">The sequence shown here is derived from an EMBL/GenBank/DDBJ whole genome shotgun (WGS) entry which is preliminary data.</text>
</comment>
<keyword evidence="1" id="KW-0238">DNA-binding</keyword>
<sequence>MATESVRLSWQQALAWRMARHHLVERAAPEDAVRVAGDICGLHAQVMSSAELSLWARIDDLPRNAVGEALWTHRSLVKLWATRRTLHLLPAAELSAWLAALGTLSGGFSGATPADVDAITAAVGKALDGRALSREELALEVERLTGSAEYAGWLRSSWGSALKAASLRGLLCFARSEGTRVRFTSPASWLPGSAGPLPPADGWREVTRRFLHAYGPATAADLGRWWMEARSGRKVLPMLESLGDEAVEIDVEGQSAWVLAADLPDLATAGSDDVARLLPAFDPWVMGMARREPMIDPRHTGRVYRQQGWVSPVVLVNGRIAGVWRHKRAGRRLAVELEPFEPLPAWTRRQLADETRRLATFLECEPSPITFNPRIPSVTDGTE</sequence>